<gene>
    <name evidence="6" type="primary">rps3</name>
    <name evidence="9" type="ordered locus">Mefer_0691</name>
</gene>
<comment type="similarity">
    <text evidence="1 6 7">Belongs to the universal ribosomal protein uS3 family.</text>
</comment>
<comment type="subunit">
    <text evidence="6">Part of the 30S ribosomal subunit.</text>
</comment>
<sequence length="207" mass="23217">MIERTFVKENTTKLLIDEYFKKELSRAGYSHCDIRKTPIGTKITIYAEKPGFVIGRRGSRIRELTKTLAEEFGVEKPQIDVKPVENPDLDAQVVAQKVAQSLERGLHFRRVGHTAVRRVMNAGAKGVIVIISGKLTGERARTEKFMAGYMKHCGEPAEELVDKGRAIAKTKPGVIGVTVKIMRPDVLLPDEIIIKDEEVKHVVEEEQ</sequence>
<dbReference type="AlphaFoldDB" id="C7P7H8"/>
<dbReference type="Pfam" id="PF00189">
    <property type="entry name" value="Ribosomal_S3_C"/>
    <property type="match status" value="1"/>
</dbReference>
<dbReference type="FunFam" id="3.30.300.20:FF:000001">
    <property type="entry name" value="30S ribosomal protein S3"/>
    <property type="match status" value="1"/>
</dbReference>
<dbReference type="InterPro" id="IPR004087">
    <property type="entry name" value="KH_dom"/>
</dbReference>
<dbReference type="EMBL" id="CP001696">
    <property type="protein sequence ID" value="ACV24510.1"/>
    <property type="molecule type" value="Genomic_DNA"/>
</dbReference>
<evidence type="ECO:0000259" key="8">
    <source>
        <dbReference type="PROSITE" id="PS50823"/>
    </source>
</evidence>
<dbReference type="eggNOG" id="arCOG04097">
    <property type="taxonomic scope" value="Archaea"/>
</dbReference>
<evidence type="ECO:0000256" key="7">
    <source>
        <dbReference type="RuleBase" id="RU003624"/>
    </source>
</evidence>
<keyword evidence="2 6" id="KW-0699">rRNA-binding</keyword>
<dbReference type="PROSITE" id="PS00548">
    <property type="entry name" value="RIBOSOMAL_S3"/>
    <property type="match status" value="1"/>
</dbReference>
<dbReference type="GO" id="GO:0003735">
    <property type="term" value="F:structural constituent of ribosome"/>
    <property type="evidence" value="ECO:0007669"/>
    <property type="project" value="UniProtKB-UniRule"/>
</dbReference>
<dbReference type="CDD" id="cd02411">
    <property type="entry name" value="KH-II_30S_S3_arch"/>
    <property type="match status" value="1"/>
</dbReference>
<feature type="domain" description="KH type-2" evidence="8">
    <location>
        <begin position="16"/>
        <end position="85"/>
    </location>
</feature>
<dbReference type="RefSeq" id="WP_015791247.1">
    <property type="nucleotide sequence ID" value="NC_013156.1"/>
</dbReference>
<dbReference type="NCBIfam" id="NF003219">
    <property type="entry name" value="PRK04191.1"/>
    <property type="match status" value="1"/>
</dbReference>
<evidence type="ECO:0000256" key="2">
    <source>
        <dbReference type="ARBA" id="ARBA00022730"/>
    </source>
</evidence>
<dbReference type="NCBIfam" id="TIGR01008">
    <property type="entry name" value="uS3_euk_arch"/>
    <property type="match status" value="1"/>
</dbReference>
<dbReference type="Gene3D" id="3.30.300.20">
    <property type="match status" value="1"/>
</dbReference>
<evidence type="ECO:0000256" key="1">
    <source>
        <dbReference type="ARBA" id="ARBA00010761"/>
    </source>
</evidence>
<accession>C7P7H8</accession>
<keyword evidence="5 6" id="KW-0687">Ribonucleoprotein</keyword>
<keyword evidence="4 6" id="KW-0689">Ribosomal protein</keyword>
<dbReference type="GO" id="GO:0006412">
    <property type="term" value="P:translation"/>
    <property type="evidence" value="ECO:0007669"/>
    <property type="project" value="UniProtKB-UniRule"/>
</dbReference>
<dbReference type="PROSITE" id="PS50823">
    <property type="entry name" value="KH_TYPE_2"/>
    <property type="match status" value="1"/>
</dbReference>
<evidence type="ECO:0000313" key="10">
    <source>
        <dbReference type="Proteomes" id="UP000001495"/>
    </source>
</evidence>
<dbReference type="PANTHER" id="PTHR11760:SF32">
    <property type="entry name" value="SMALL RIBOSOMAL SUBUNIT PROTEIN US3"/>
    <property type="match status" value="1"/>
</dbReference>
<evidence type="ECO:0000256" key="4">
    <source>
        <dbReference type="ARBA" id="ARBA00022980"/>
    </source>
</evidence>
<dbReference type="Pfam" id="PF07650">
    <property type="entry name" value="KH_2"/>
    <property type="match status" value="1"/>
</dbReference>
<dbReference type="GO" id="GO:0019843">
    <property type="term" value="F:rRNA binding"/>
    <property type="evidence" value="ECO:0007669"/>
    <property type="project" value="UniProtKB-UniRule"/>
</dbReference>
<dbReference type="InterPro" id="IPR004044">
    <property type="entry name" value="KH_dom_type_2"/>
</dbReference>
<dbReference type="OrthoDB" id="9126at2157"/>
<dbReference type="InterPro" id="IPR009019">
    <property type="entry name" value="KH_sf_prok-type"/>
</dbReference>
<evidence type="ECO:0000313" key="9">
    <source>
        <dbReference type="EMBL" id="ACV24510.1"/>
    </source>
</evidence>
<dbReference type="InterPro" id="IPR005703">
    <property type="entry name" value="Ribosomal_uS3_euk/arc"/>
</dbReference>
<dbReference type="HOGENOM" id="CLU_058591_1_1_2"/>
<name>C7P7H8_METFA</name>
<proteinExistence type="inferred from homology"/>
<dbReference type="KEGG" id="mfe:Mefer_0691"/>
<dbReference type="InterPro" id="IPR057258">
    <property type="entry name" value="Ribosomal_uS3"/>
</dbReference>
<evidence type="ECO:0000256" key="3">
    <source>
        <dbReference type="ARBA" id="ARBA00022884"/>
    </source>
</evidence>
<reference evidence="9" key="1">
    <citation type="submission" date="2009-08" db="EMBL/GenBank/DDBJ databases">
        <title>Complete sequence of chromosome of Methanocaldococcus fervens AG86.</title>
        <authorList>
            <consortium name="US DOE Joint Genome Institute"/>
            <person name="Lucas S."/>
            <person name="Copeland A."/>
            <person name="Lapidus A."/>
            <person name="Glavina del Rio T."/>
            <person name="Tice H."/>
            <person name="Bruce D."/>
            <person name="Goodwin L."/>
            <person name="Pitluck S."/>
            <person name="Chertkov O."/>
            <person name="Detter J.C."/>
            <person name="Han C."/>
            <person name="Tapia R."/>
            <person name="Larimer F."/>
            <person name="Land M."/>
            <person name="Hauser L."/>
            <person name="Kyrpides N."/>
            <person name="Ovchinnikova G."/>
            <person name="Lupa-Sieprawska M."/>
            <person name="Whitman W.B."/>
        </authorList>
    </citation>
    <scope>NUCLEOTIDE SEQUENCE [LARGE SCALE GENOMIC DNA]</scope>
    <source>
        <strain evidence="9">AG86</strain>
    </source>
</reference>
<dbReference type="Proteomes" id="UP000001495">
    <property type="component" value="Chromosome"/>
</dbReference>
<dbReference type="SUPFAM" id="SSF54821">
    <property type="entry name" value="Ribosomal protein S3 C-terminal domain"/>
    <property type="match status" value="1"/>
</dbReference>
<dbReference type="HAMAP" id="MF_01309_A">
    <property type="entry name" value="Ribosomal_uS3_A"/>
    <property type="match status" value="1"/>
</dbReference>
<dbReference type="InterPro" id="IPR027488">
    <property type="entry name" value="Ribosomal_uS3_arc"/>
</dbReference>
<dbReference type="Gene3D" id="3.30.1140.32">
    <property type="entry name" value="Ribosomal protein S3, C-terminal domain"/>
    <property type="match status" value="1"/>
</dbReference>
<organism evidence="9 10">
    <name type="scientific">Methanocaldococcus fervens (strain DSM 4213 / JCM 15782 / AG86)</name>
    <name type="common">Methanococcus fervens</name>
    <dbReference type="NCBI Taxonomy" id="573064"/>
    <lineage>
        <taxon>Archaea</taxon>
        <taxon>Methanobacteriati</taxon>
        <taxon>Methanobacteriota</taxon>
        <taxon>Methanomada group</taxon>
        <taxon>Methanococci</taxon>
        <taxon>Methanococcales</taxon>
        <taxon>Methanocaldococcaceae</taxon>
        <taxon>Methanocaldococcus</taxon>
    </lineage>
</organism>
<dbReference type="STRING" id="573064.Mefer_0691"/>
<comment type="function">
    <text evidence="6">Binds the lower part of the 30S subunit head.</text>
</comment>
<evidence type="ECO:0000256" key="6">
    <source>
        <dbReference type="HAMAP-Rule" id="MF_01309"/>
    </source>
</evidence>
<dbReference type="InterPro" id="IPR018280">
    <property type="entry name" value="Ribosomal_uS3_CS"/>
</dbReference>
<protein>
    <recommendedName>
        <fullName evidence="6">Small ribosomal subunit protein uS3</fullName>
    </recommendedName>
</protein>
<dbReference type="InterPro" id="IPR036419">
    <property type="entry name" value="Ribosomal_S3_C_sf"/>
</dbReference>
<dbReference type="SUPFAM" id="SSF54814">
    <property type="entry name" value="Prokaryotic type KH domain (KH-domain type II)"/>
    <property type="match status" value="1"/>
</dbReference>
<keyword evidence="10" id="KW-1185">Reference proteome</keyword>
<dbReference type="InterPro" id="IPR001351">
    <property type="entry name" value="Ribosomal_uS3_C"/>
</dbReference>
<dbReference type="InterPro" id="IPR015946">
    <property type="entry name" value="KH_dom-like_a/b"/>
</dbReference>
<dbReference type="GeneID" id="8365366"/>
<dbReference type="PANTHER" id="PTHR11760">
    <property type="entry name" value="30S/40S RIBOSOMAL PROTEIN S3"/>
    <property type="match status" value="1"/>
</dbReference>
<dbReference type="GO" id="GO:0022627">
    <property type="term" value="C:cytosolic small ribosomal subunit"/>
    <property type="evidence" value="ECO:0007669"/>
    <property type="project" value="UniProtKB-UniRule"/>
</dbReference>
<dbReference type="SMART" id="SM00322">
    <property type="entry name" value="KH"/>
    <property type="match status" value="1"/>
</dbReference>
<keyword evidence="3 6" id="KW-0694">RNA-binding</keyword>
<evidence type="ECO:0000256" key="5">
    <source>
        <dbReference type="ARBA" id="ARBA00023274"/>
    </source>
</evidence>